<feature type="domain" description="PH" evidence="2">
    <location>
        <begin position="76"/>
        <end position="220"/>
    </location>
</feature>
<feature type="domain" description="PH" evidence="2">
    <location>
        <begin position="360"/>
        <end position="578"/>
    </location>
</feature>
<sequence length="852" mass="96395">MATMATTAPETMRDTATEQTDGGPVARRPTDLLRIGTFTNRLVGTVPKVRFSESTRMQLQQRARRLAAKGSLRMNKIKDGEILKMDRMLIRTEVTKQSVGNDFDERVSTSVVSQQLDKWREFMVVCRKQSEGDADAVLQLYQTRVIAVSSADVGTAKKKPKVQLMLSQTRAHVNLFSSLDKTLCIWTREKERTTIYYLRPQSGAASVEWYTFLRGVLGFKKLKTLQVNVPDLSVTLRLDDPFGTAEATKVLEDAANGNEDALVKAINTEKGAAGAIISRCISMLEQSPEWADVLKHWQQHDRVGLAWKRYDRLEWIYGAVEQRMYGTIAMAKTHELELRPKDHYPAITKTRKGDALEEPSPVEGFLVRLTSQKGQDRRMGKMLFKRLYFTTYNQYLCFLRPANATPPPPPKLAVAANGDIPSSKQISEQAPLVYEVDPYPLDGHHISWLDTEGIKPASEQRAHDAEASAEADRNVQMITGCDGFINLCDVQHVRKMHRGAALADEHLEQGSEVEFNTADEQQMGQNDSLQDDGSTTEVDDGRTFELVMNNGLVVRLQTYSKEAKIAWMKHLRLLVSYWRHRAKADIDLFKSVRQQNLEALQIDERAEAQVGSFAYKWEVGKSYASPLMYNLCGIAQCRTVHLSGVLFRKPRRHTTFTRCHVILSHGHLLIFQDTLRSRSGKKVEHIHHERIGSVDLKGCYLYSGLLTDNDLLYQNRTFDSNQPGSHALPRIYLQDTWTSTDEDAMTTFVIWHTKSKSWFRSSQFVDDVRTSSSQADDRARADGGSTQYKTKEKLTRVSQLGATGRSVVFKARSRAERDHWVMGIQVEIERFAALEAERGGGIRLVGEKGKKT</sequence>
<proteinExistence type="predicted"/>
<dbReference type="Pfam" id="PF15404">
    <property type="entry name" value="PH_4"/>
    <property type="match status" value="1"/>
</dbReference>
<feature type="compositionally biased region" description="Low complexity" evidence="1">
    <location>
        <begin position="1"/>
        <end position="10"/>
    </location>
</feature>
<dbReference type="InterPro" id="IPR039486">
    <property type="entry name" value="Mug56/Spo71_PH"/>
</dbReference>
<organism evidence="3 4">
    <name type="scientific">Meristemomyces frigidus</name>
    <dbReference type="NCBI Taxonomy" id="1508187"/>
    <lineage>
        <taxon>Eukaryota</taxon>
        <taxon>Fungi</taxon>
        <taxon>Dikarya</taxon>
        <taxon>Ascomycota</taxon>
        <taxon>Pezizomycotina</taxon>
        <taxon>Dothideomycetes</taxon>
        <taxon>Dothideomycetidae</taxon>
        <taxon>Mycosphaerellales</taxon>
        <taxon>Teratosphaeriaceae</taxon>
        <taxon>Meristemomyces</taxon>
    </lineage>
</organism>
<feature type="region of interest" description="Disordered" evidence="1">
    <location>
        <begin position="1"/>
        <end position="28"/>
    </location>
</feature>
<dbReference type="Proteomes" id="UP001310890">
    <property type="component" value="Unassembled WGS sequence"/>
</dbReference>
<dbReference type="InterPro" id="IPR001849">
    <property type="entry name" value="PH_domain"/>
</dbReference>
<accession>A0AAN7TS65</accession>
<dbReference type="SUPFAM" id="SSF50729">
    <property type="entry name" value="PH domain-like"/>
    <property type="match status" value="1"/>
</dbReference>
<gene>
    <name evidence="3" type="ORF">LTR62_003311</name>
</gene>
<dbReference type="EMBL" id="JAVRRL010000022">
    <property type="protein sequence ID" value="KAK5113684.1"/>
    <property type="molecule type" value="Genomic_DNA"/>
</dbReference>
<dbReference type="GO" id="GO:0005628">
    <property type="term" value="C:prospore membrane"/>
    <property type="evidence" value="ECO:0007669"/>
    <property type="project" value="TreeGrafter"/>
</dbReference>
<evidence type="ECO:0000256" key="1">
    <source>
        <dbReference type="SAM" id="MobiDB-lite"/>
    </source>
</evidence>
<dbReference type="AlphaFoldDB" id="A0AAN7TS65"/>
<reference evidence="3" key="1">
    <citation type="submission" date="2023-08" db="EMBL/GenBank/DDBJ databases">
        <title>Black Yeasts Isolated from many extreme environments.</title>
        <authorList>
            <person name="Coleine C."/>
            <person name="Stajich J.E."/>
            <person name="Selbmann L."/>
        </authorList>
    </citation>
    <scope>NUCLEOTIDE SEQUENCE</scope>
    <source>
        <strain evidence="3">CCFEE 5401</strain>
    </source>
</reference>
<comment type="caution">
    <text evidence="3">The sequence shown here is derived from an EMBL/GenBank/DDBJ whole genome shotgun (WGS) entry which is preliminary data.</text>
</comment>
<dbReference type="GO" id="GO:1902657">
    <property type="term" value="P:protein localization to prospore membrane"/>
    <property type="evidence" value="ECO:0007669"/>
    <property type="project" value="InterPro"/>
</dbReference>
<feature type="region of interest" description="Disordered" evidence="1">
    <location>
        <begin position="516"/>
        <end position="536"/>
    </location>
</feature>
<evidence type="ECO:0000259" key="2">
    <source>
        <dbReference type="SMART" id="SM00233"/>
    </source>
</evidence>
<feature type="compositionally biased region" description="Polar residues" evidence="1">
    <location>
        <begin position="518"/>
        <end position="536"/>
    </location>
</feature>
<name>A0AAN7TS65_9PEZI</name>
<dbReference type="SMART" id="SM00233">
    <property type="entry name" value="PH"/>
    <property type="match status" value="3"/>
</dbReference>
<dbReference type="Pfam" id="PF23207">
    <property type="entry name" value="PH_SPO71"/>
    <property type="match status" value="1"/>
</dbReference>
<evidence type="ECO:0000313" key="3">
    <source>
        <dbReference type="EMBL" id="KAK5113684.1"/>
    </source>
</evidence>
<dbReference type="PANTHER" id="PTHR28076:SF1">
    <property type="entry name" value="PROSPORE MEMBRANE ADAPTER PROTEIN SPO71"/>
    <property type="match status" value="1"/>
</dbReference>
<evidence type="ECO:0000313" key="4">
    <source>
        <dbReference type="Proteomes" id="UP001310890"/>
    </source>
</evidence>
<dbReference type="InterPro" id="IPR040345">
    <property type="entry name" value="Mug56/Spo71"/>
</dbReference>
<dbReference type="PANTHER" id="PTHR28076">
    <property type="entry name" value="SPORULATION-SPECIFIC PROTEIN 71"/>
    <property type="match status" value="1"/>
</dbReference>
<protein>
    <recommendedName>
        <fullName evidence="2">PH domain-containing protein</fullName>
    </recommendedName>
</protein>
<dbReference type="InterPro" id="IPR057379">
    <property type="entry name" value="PH_SPO71"/>
</dbReference>
<feature type="domain" description="PH" evidence="2">
    <location>
        <begin position="640"/>
        <end position="831"/>
    </location>
</feature>